<dbReference type="STRING" id="1448318.A0A319DXV1"/>
<keyword evidence="3" id="KW-1185">Reference proteome</keyword>
<gene>
    <name evidence="2" type="ORF">BO78DRAFT_376689</name>
</gene>
<feature type="compositionally biased region" description="Pro residues" evidence="1">
    <location>
        <begin position="46"/>
        <end position="60"/>
    </location>
</feature>
<name>A0A319DXV1_ASPSB</name>
<accession>A0A319DXV1</accession>
<dbReference type="PANTHER" id="PTHR48125:SF12">
    <property type="entry name" value="AT HOOK TRANSCRIPTION FACTOR FAMILY-RELATED"/>
    <property type="match status" value="1"/>
</dbReference>
<reference evidence="2 3" key="1">
    <citation type="submission" date="2018-02" db="EMBL/GenBank/DDBJ databases">
        <title>The genomes of Aspergillus section Nigri reveals drivers in fungal speciation.</title>
        <authorList>
            <consortium name="DOE Joint Genome Institute"/>
            <person name="Vesth T.C."/>
            <person name="Nybo J."/>
            <person name="Theobald S."/>
            <person name="Brandl J."/>
            <person name="Frisvad J.C."/>
            <person name="Nielsen K.F."/>
            <person name="Lyhne E.K."/>
            <person name="Kogle M.E."/>
            <person name="Kuo A."/>
            <person name="Riley R."/>
            <person name="Clum A."/>
            <person name="Nolan M."/>
            <person name="Lipzen A."/>
            <person name="Salamov A."/>
            <person name="Henrissat B."/>
            <person name="Wiebenga A."/>
            <person name="De vries R.P."/>
            <person name="Grigoriev I.V."/>
            <person name="Mortensen U.H."/>
            <person name="Andersen M.R."/>
            <person name="Baker S.E."/>
        </authorList>
    </citation>
    <scope>NUCLEOTIDE SEQUENCE [LARGE SCALE GENOMIC DNA]</scope>
    <source>
        <strain evidence="2 3">CBS 121057</strain>
    </source>
</reference>
<dbReference type="PANTHER" id="PTHR48125">
    <property type="entry name" value="LP07818P1"/>
    <property type="match status" value="1"/>
</dbReference>
<dbReference type="AlphaFoldDB" id="A0A319DXV1"/>
<evidence type="ECO:0000313" key="2">
    <source>
        <dbReference type="EMBL" id="PYI02632.1"/>
    </source>
</evidence>
<dbReference type="EMBL" id="KZ826392">
    <property type="protein sequence ID" value="PYI02632.1"/>
    <property type="molecule type" value="Genomic_DNA"/>
</dbReference>
<dbReference type="VEuPathDB" id="FungiDB:BO78DRAFT_376689"/>
<organism evidence="2 3">
    <name type="scientific">Aspergillus sclerotiicarbonarius (strain CBS 121057 / IBT 28362)</name>
    <dbReference type="NCBI Taxonomy" id="1448318"/>
    <lineage>
        <taxon>Eukaryota</taxon>
        <taxon>Fungi</taxon>
        <taxon>Dikarya</taxon>
        <taxon>Ascomycota</taxon>
        <taxon>Pezizomycotina</taxon>
        <taxon>Eurotiomycetes</taxon>
        <taxon>Eurotiomycetidae</taxon>
        <taxon>Eurotiales</taxon>
        <taxon>Aspergillaceae</taxon>
        <taxon>Aspergillus</taxon>
        <taxon>Aspergillus subgen. Circumdati</taxon>
    </lineage>
</organism>
<protein>
    <submittedName>
        <fullName evidence="2">Lipa and NB-ARC domain protein</fullName>
    </submittedName>
</protein>
<feature type="region of interest" description="Disordered" evidence="1">
    <location>
        <begin position="1"/>
        <end position="104"/>
    </location>
</feature>
<sequence>MATNYHLKRKPLPETSPDGTIRGVITISPPTPQPPTEKQHQKREPSPQPPPRPHRPPPVYTAPLPIRSATTHYDHNPQHRPPSPLPPPRAATDLPTPPPSTAQKAYHEARHFLGGLITHPTQSTKTTTILRHSHGVVFYRGSTTSVTISIFSTTPLPTDRTLWLQSKGWTGKTGMRTKALLRLTDDWLNVTPTLPIRAEQVDPADERAWQRDITKFRKKGPAKIRDTHVLRETVVVRIPVEAGDGYFQLVLCRGNKKVMCYSPVFRVLSTSLSPSSMRGASLSTMPLEMGAMVLGMYVQTAAEAVVSPVTSAIQNKVQPYEPNWVKRTAAETAYSVSGVGDRVDSVLGIGDDDGGGGGGEGTRDVQQGYQVALEDGPTTPFPVDFAARIEMEDNDGVRFRLGRVPDMILDRYHGVFFGWVRAEGVGATAQKGPGSAPGPWQGVVLSMVYWDPTQQTRVNLSQAMKKVTTIRFIDEPAVPFRAQTRVQIRIMGFLRPDVSPPRGQTEKDLIAAREAAAEAAMLADACDVSYAQSVLEHPAWAADRPLVTETHMGTDGASGSGSWMDRTREGVENVKYRGQKLAEKVPLHWIGVRAPTDEARDKQIAVNGFYILRG</sequence>
<dbReference type="OrthoDB" id="276388at2759"/>
<feature type="compositionally biased region" description="Basic residues" evidence="1">
    <location>
        <begin position="1"/>
        <end position="10"/>
    </location>
</feature>
<evidence type="ECO:0000313" key="3">
    <source>
        <dbReference type="Proteomes" id="UP000248423"/>
    </source>
</evidence>
<feature type="compositionally biased region" description="Pro residues" evidence="1">
    <location>
        <begin position="79"/>
        <end position="100"/>
    </location>
</feature>
<evidence type="ECO:0000256" key="1">
    <source>
        <dbReference type="SAM" id="MobiDB-lite"/>
    </source>
</evidence>
<proteinExistence type="predicted"/>
<dbReference type="Proteomes" id="UP000248423">
    <property type="component" value="Unassembled WGS sequence"/>
</dbReference>